<evidence type="ECO:0000256" key="1">
    <source>
        <dbReference type="ARBA" id="ARBA00004370"/>
    </source>
</evidence>
<dbReference type="AlphaFoldDB" id="A0A814BIV6"/>
<dbReference type="Proteomes" id="UP000663852">
    <property type="component" value="Unassembled WGS sequence"/>
</dbReference>
<evidence type="ECO:0000256" key="4">
    <source>
        <dbReference type="ARBA" id="ARBA00023157"/>
    </source>
</evidence>
<name>A0A814BIV6_ADIRI</name>
<dbReference type="InterPro" id="IPR001799">
    <property type="entry name" value="Ephrin_RBD"/>
</dbReference>
<dbReference type="EMBL" id="CAJNOJ010000040">
    <property type="protein sequence ID" value="CAF0927422.1"/>
    <property type="molecule type" value="Genomic_DNA"/>
</dbReference>
<keyword evidence="4" id="KW-1015">Disulfide bond</keyword>
<dbReference type="Gene3D" id="2.60.40.420">
    <property type="entry name" value="Cupredoxins - blue copper proteins"/>
    <property type="match status" value="1"/>
</dbReference>
<evidence type="ECO:0000313" key="9">
    <source>
        <dbReference type="EMBL" id="CAF0927422.1"/>
    </source>
</evidence>
<comment type="caution">
    <text evidence="9">The sequence shown here is derived from an EMBL/GenBank/DDBJ whole genome shotgun (WGS) entry which is preliminary data.</text>
</comment>
<evidence type="ECO:0000313" key="11">
    <source>
        <dbReference type="Proteomes" id="UP000663852"/>
    </source>
</evidence>
<comment type="caution">
    <text evidence="6">Lacks conserved residue(s) required for the propagation of feature annotation.</text>
</comment>
<evidence type="ECO:0000313" key="10">
    <source>
        <dbReference type="Proteomes" id="UP000663828"/>
    </source>
</evidence>
<dbReference type="GO" id="GO:0007411">
    <property type="term" value="P:axon guidance"/>
    <property type="evidence" value="ECO:0007669"/>
    <property type="project" value="TreeGrafter"/>
</dbReference>
<dbReference type="SUPFAM" id="SSF49503">
    <property type="entry name" value="Cupredoxins"/>
    <property type="match status" value="1"/>
</dbReference>
<dbReference type="PANTHER" id="PTHR11304">
    <property type="entry name" value="EPHRIN"/>
    <property type="match status" value="1"/>
</dbReference>
<comment type="similarity">
    <text evidence="6">Belongs to the ephrin family.</text>
</comment>
<keyword evidence="3" id="KW-0472">Membrane</keyword>
<evidence type="ECO:0000256" key="2">
    <source>
        <dbReference type="ARBA" id="ARBA00022729"/>
    </source>
</evidence>
<dbReference type="OrthoDB" id="6250301at2759"/>
<organism evidence="9 11">
    <name type="scientific">Adineta ricciae</name>
    <name type="common">Rotifer</name>
    <dbReference type="NCBI Taxonomy" id="249248"/>
    <lineage>
        <taxon>Eukaryota</taxon>
        <taxon>Metazoa</taxon>
        <taxon>Spiralia</taxon>
        <taxon>Gnathifera</taxon>
        <taxon>Rotifera</taxon>
        <taxon>Eurotatoria</taxon>
        <taxon>Bdelloidea</taxon>
        <taxon>Adinetida</taxon>
        <taxon>Adinetidae</taxon>
        <taxon>Adineta</taxon>
    </lineage>
</organism>
<keyword evidence="2" id="KW-0732">Signal</keyword>
<keyword evidence="5" id="KW-0325">Glycoprotein</keyword>
<evidence type="ECO:0000313" key="8">
    <source>
        <dbReference type="EMBL" id="CAF0783451.1"/>
    </source>
</evidence>
<comment type="subcellular location">
    <subcellularLocation>
        <location evidence="1">Membrane</location>
    </subcellularLocation>
</comment>
<gene>
    <name evidence="9" type="ORF">EDS130_LOCUS11106</name>
    <name evidence="8" type="ORF">XAT740_LOCUS2098</name>
</gene>
<dbReference type="Proteomes" id="UP000663828">
    <property type="component" value="Unassembled WGS sequence"/>
</dbReference>
<dbReference type="Pfam" id="PF00812">
    <property type="entry name" value="Ephrin"/>
    <property type="match status" value="1"/>
</dbReference>
<dbReference type="GO" id="GO:0048013">
    <property type="term" value="P:ephrin receptor signaling pathway"/>
    <property type="evidence" value="ECO:0007669"/>
    <property type="project" value="TreeGrafter"/>
</dbReference>
<reference evidence="9" key="1">
    <citation type="submission" date="2021-02" db="EMBL/GenBank/DDBJ databases">
        <authorList>
            <person name="Nowell W R."/>
        </authorList>
    </citation>
    <scope>NUCLEOTIDE SEQUENCE</scope>
</reference>
<feature type="domain" description="Ephrin RBD" evidence="7">
    <location>
        <begin position="11"/>
        <end position="147"/>
    </location>
</feature>
<dbReference type="EMBL" id="CAJNOR010000069">
    <property type="protein sequence ID" value="CAF0783451.1"/>
    <property type="molecule type" value="Genomic_DNA"/>
</dbReference>
<dbReference type="GO" id="GO:0046875">
    <property type="term" value="F:ephrin receptor binding"/>
    <property type="evidence" value="ECO:0007669"/>
    <property type="project" value="TreeGrafter"/>
</dbReference>
<evidence type="ECO:0000256" key="5">
    <source>
        <dbReference type="ARBA" id="ARBA00023180"/>
    </source>
</evidence>
<dbReference type="PANTHER" id="PTHR11304:SF29">
    <property type="entry name" value="EPHRIN"/>
    <property type="match status" value="1"/>
</dbReference>
<evidence type="ECO:0000256" key="6">
    <source>
        <dbReference type="PROSITE-ProRule" id="PRU00884"/>
    </source>
</evidence>
<dbReference type="GO" id="GO:0005886">
    <property type="term" value="C:plasma membrane"/>
    <property type="evidence" value="ECO:0007669"/>
    <property type="project" value="TreeGrafter"/>
</dbReference>
<sequence length="206" mass="24605">MSIICLSNHRRQHLQIYWNSSNRFFHSSGYLPVYLGDLLDFVCPYYENENFDQPIEYNTLYLVNENDYYHCNTTNHHPLIKCNKPFDTQRLIYTLSVSNYLPYPNLPEFEDEHYYYFISTSSGELDGLDQRSNGLCYTKNMKLTLHVQKYVRHGYDQRRKASKLIIAKRTNFTHLDSTKRPFSHASRNSPFVYLFFLFCLLTKSKI</sequence>
<keyword evidence="10" id="KW-1185">Reference proteome</keyword>
<proteinExistence type="inferred from homology"/>
<evidence type="ECO:0000256" key="3">
    <source>
        <dbReference type="ARBA" id="ARBA00023136"/>
    </source>
</evidence>
<accession>A0A814BIV6</accession>
<dbReference type="InterPro" id="IPR008972">
    <property type="entry name" value="Cupredoxin"/>
</dbReference>
<dbReference type="PROSITE" id="PS51551">
    <property type="entry name" value="EPHRIN_RBD_2"/>
    <property type="match status" value="1"/>
</dbReference>
<evidence type="ECO:0000259" key="7">
    <source>
        <dbReference type="PROSITE" id="PS51551"/>
    </source>
</evidence>
<protein>
    <recommendedName>
        <fullName evidence="7">Ephrin RBD domain-containing protein</fullName>
    </recommendedName>
</protein>
<dbReference type="InterPro" id="IPR031328">
    <property type="entry name" value="Ephrin"/>
</dbReference>